<evidence type="ECO:0000313" key="3">
    <source>
        <dbReference type="Proteomes" id="UP000561045"/>
    </source>
</evidence>
<evidence type="ECO:0000313" key="2">
    <source>
        <dbReference type="EMBL" id="MBB4013154.1"/>
    </source>
</evidence>
<reference evidence="2 3" key="1">
    <citation type="submission" date="2020-08" db="EMBL/GenBank/DDBJ databases">
        <title>Genomic Encyclopedia of Type Strains, Phase IV (KMG-IV): sequencing the most valuable type-strain genomes for metagenomic binning, comparative biology and taxonomic classification.</title>
        <authorList>
            <person name="Goeker M."/>
        </authorList>
    </citation>
    <scope>NUCLEOTIDE SEQUENCE [LARGE SCALE GENOMIC DNA]</scope>
    <source>
        <strain evidence="2 3">DSM 106739</strain>
    </source>
</reference>
<protein>
    <submittedName>
        <fullName evidence="2">GNAT superfamily N-acetyltransferase</fullName>
    </submittedName>
</protein>
<evidence type="ECO:0000259" key="1">
    <source>
        <dbReference type="PROSITE" id="PS51186"/>
    </source>
</evidence>
<dbReference type="GO" id="GO:0016747">
    <property type="term" value="F:acyltransferase activity, transferring groups other than amino-acyl groups"/>
    <property type="evidence" value="ECO:0007669"/>
    <property type="project" value="InterPro"/>
</dbReference>
<keyword evidence="2" id="KW-0808">Transferase</keyword>
<dbReference type="RefSeq" id="WP_207064418.1">
    <property type="nucleotide sequence ID" value="NZ_BAABLE010000005.1"/>
</dbReference>
<dbReference type="AlphaFoldDB" id="A0A840BL28"/>
<gene>
    <name evidence="2" type="ORF">GGR36_002500</name>
</gene>
<organism evidence="2 3">
    <name type="scientific">Niveibacterium umoris</name>
    <dbReference type="NCBI Taxonomy" id="1193620"/>
    <lineage>
        <taxon>Bacteria</taxon>
        <taxon>Pseudomonadati</taxon>
        <taxon>Pseudomonadota</taxon>
        <taxon>Betaproteobacteria</taxon>
        <taxon>Rhodocyclales</taxon>
        <taxon>Rhodocyclaceae</taxon>
        <taxon>Niveibacterium</taxon>
    </lineage>
</organism>
<dbReference type="CDD" id="cd04301">
    <property type="entry name" value="NAT_SF"/>
    <property type="match status" value="1"/>
</dbReference>
<sequence length="159" mass="17519">MSGESSGLRYEPACAADFEALATIRIAAMRESLERIGRFDAVRARDRLAASWVPALTRHIVSDGERVGFFMLRRADHALVLQHLYLVPAVQGRGIGSAVMKSLIGESVRSGLPLRVTALRDSPANAFYLRHGFVRCHSEEFDVDYVRAPDACDQASSSR</sequence>
<accession>A0A840BL28</accession>
<dbReference type="PROSITE" id="PS51186">
    <property type="entry name" value="GNAT"/>
    <property type="match status" value="1"/>
</dbReference>
<feature type="domain" description="N-acetyltransferase" evidence="1">
    <location>
        <begin position="8"/>
        <end position="152"/>
    </location>
</feature>
<dbReference type="Gene3D" id="3.40.630.30">
    <property type="match status" value="1"/>
</dbReference>
<dbReference type="InterPro" id="IPR000182">
    <property type="entry name" value="GNAT_dom"/>
</dbReference>
<dbReference type="InterPro" id="IPR016181">
    <property type="entry name" value="Acyl_CoA_acyltransferase"/>
</dbReference>
<comment type="caution">
    <text evidence="2">The sequence shown here is derived from an EMBL/GenBank/DDBJ whole genome shotgun (WGS) entry which is preliminary data.</text>
</comment>
<name>A0A840BL28_9RHOO</name>
<dbReference type="EMBL" id="JACIET010000002">
    <property type="protein sequence ID" value="MBB4013154.1"/>
    <property type="molecule type" value="Genomic_DNA"/>
</dbReference>
<dbReference type="Pfam" id="PF13508">
    <property type="entry name" value="Acetyltransf_7"/>
    <property type="match status" value="1"/>
</dbReference>
<dbReference type="Proteomes" id="UP000561045">
    <property type="component" value="Unassembled WGS sequence"/>
</dbReference>
<keyword evidence="3" id="KW-1185">Reference proteome</keyword>
<dbReference type="SUPFAM" id="SSF55729">
    <property type="entry name" value="Acyl-CoA N-acyltransferases (Nat)"/>
    <property type="match status" value="1"/>
</dbReference>
<proteinExistence type="predicted"/>